<sequence>MRGVWVGLMLLLLPLGASAKEVLKGPFPFEVLEVIDGDTFRARVTIWLGQQVEVKVRLKGVDTPEMRGKCAAEKELAQAAKKFTAAWLKQNPSVLTNVHYGTYAGRVLATTYSEKGTLGDALLAQNLAKPYRGRRATWCS</sequence>
<accession>A0A937L2C6</accession>
<proteinExistence type="predicted"/>
<dbReference type="EMBL" id="JADHOK010000004">
    <property type="protein sequence ID" value="MBL6761201.1"/>
    <property type="molecule type" value="Genomic_DNA"/>
</dbReference>
<protein>
    <submittedName>
        <fullName evidence="2">Thermonuclease family protein</fullName>
    </submittedName>
</protein>
<dbReference type="Proteomes" id="UP000785783">
    <property type="component" value="Unassembled WGS sequence"/>
</dbReference>
<dbReference type="PROSITE" id="PS50830">
    <property type="entry name" value="TNASE_3"/>
    <property type="match status" value="1"/>
</dbReference>
<evidence type="ECO:0000259" key="1">
    <source>
        <dbReference type="PROSITE" id="PS50830"/>
    </source>
</evidence>
<dbReference type="Gene3D" id="2.40.50.90">
    <property type="match status" value="1"/>
</dbReference>
<dbReference type="AlphaFoldDB" id="A0A937L2C6"/>
<name>A0A937L2C6_9PROT</name>
<dbReference type="InterPro" id="IPR016071">
    <property type="entry name" value="Staphylococal_nuclease_OB-fold"/>
</dbReference>
<dbReference type="SMART" id="SM00318">
    <property type="entry name" value="SNc"/>
    <property type="match status" value="1"/>
</dbReference>
<dbReference type="InterPro" id="IPR035437">
    <property type="entry name" value="SNase_OB-fold_sf"/>
</dbReference>
<comment type="caution">
    <text evidence="2">The sequence shown here is derived from an EMBL/GenBank/DDBJ whole genome shotgun (WGS) entry which is preliminary data.</text>
</comment>
<feature type="domain" description="TNase-like" evidence="1">
    <location>
        <begin position="25"/>
        <end position="140"/>
    </location>
</feature>
<reference evidence="2" key="1">
    <citation type="submission" date="2020-10" db="EMBL/GenBank/DDBJ databases">
        <title>Microbiome of the Black Sea water column analyzed by genome centric metagenomics.</title>
        <authorList>
            <person name="Cabello-Yeves P.J."/>
            <person name="Callieri C."/>
            <person name="Picazo A."/>
            <person name="Mehrshad M."/>
            <person name="Haro-Moreno J.M."/>
            <person name="Roda-Garcia J."/>
            <person name="Dzembekova N."/>
            <person name="Slabakova V."/>
            <person name="Slabakova N."/>
            <person name="Moncheva S."/>
            <person name="Rodriguez-Valera F."/>
        </authorList>
    </citation>
    <scope>NUCLEOTIDE SEQUENCE</scope>
    <source>
        <strain evidence="2">BS307-5m-G5</strain>
    </source>
</reference>
<dbReference type="Pfam" id="PF00565">
    <property type="entry name" value="SNase"/>
    <property type="match status" value="1"/>
</dbReference>
<gene>
    <name evidence="2" type="ORF">ISQ19_00715</name>
</gene>
<organism evidence="2 3">
    <name type="scientific">PS1 clade bacterium</name>
    <dbReference type="NCBI Taxonomy" id="2175152"/>
    <lineage>
        <taxon>Bacteria</taxon>
        <taxon>Pseudomonadati</taxon>
        <taxon>Pseudomonadota</taxon>
        <taxon>Alphaproteobacteria</taxon>
        <taxon>PS1 clade</taxon>
    </lineage>
</organism>
<dbReference type="SUPFAM" id="SSF50199">
    <property type="entry name" value="Staphylococcal nuclease"/>
    <property type="match status" value="1"/>
</dbReference>
<evidence type="ECO:0000313" key="3">
    <source>
        <dbReference type="Proteomes" id="UP000785783"/>
    </source>
</evidence>
<evidence type="ECO:0000313" key="2">
    <source>
        <dbReference type="EMBL" id="MBL6761201.1"/>
    </source>
</evidence>